<dbReference type="Pfam" id="PF06985">
    <property type="entry name" value="HET"/>
    <property type="match status" value="1"/>
</dbReference>
<dbReference type="EMBL" id="ML978216">
    <property type="protein sequence ID" value="KAF2028216.1"/>
    <property type="molecule type" value="Genomic_DNA"/>
</dbReference>
<sequence length="328" mass="37253">MVSPRYSYQPLQSREIRLLQLHPGEKQTKIQLSLVHVYLQDNVDFEALSYTWGDGADRVPIACNEAGDVLEVTRNCELALRALRRPDTMRILWVDNISIDQGNIEERNSQILLMPDIYHGSARVVAFLGDSSVDSDIGMDFISDDAKTIQSGNRPFIGKLHRKAIDSILERAYFERAWIIQEILLAKDILVVLGDRAVEWKAFSSTVSYVNANKKLHFGKAYRSSTPAVVHWRDKSAVTRPRTLLHLLDKTRYCKATDPRDKVYALLAISPEKDEKSLAPDYSLSPTEVFLSIARYLLVRYDNLDVLCHCQGTPSPHGLPSWVPDWSI</sequence>
<dbReference type="PANTHER" id="PTHR24148">
    <property type="entry name" value="ANKYRIN REPEAT DOMAIN-CONTAINING PROTEIN 39 HOMOLOG-RELATED"/>
    <property type="match status" value="1"/>
</dbReference>
<name>A0A9P4LIP0_9PLEO</name>
<dbReference type="InterPro" id="IPR052895">
    <property type="entry name" value="HetReg/Transcr_Mod"/>
</dbReference>
<comment type="caution">
    <text evidence="2">The sequence shown here is derived from an EMBL/GenBank/DDBJ whole genome shotgun (WGS) entry which is preliminary data.</text>
</comment>
<evidence type="ECO:0000313" key="2">
    <source>
        <dbReference type="EMBL" id="KAF2028216.1"/>
    </source>
</evidence>
<proteinExistence type="predicted"/>
<gene>
    <name evidence="2" type="ORF">EK21DRAFT_70257</name>
</gene>
<evidence type="ECO:0000259" key="1">
    <source>
        <dbReference type="Pfam" id="PF06985"/>
    </source>
</evidence>
<dbReference type="InterPro" id="IPR010730">
    <property type="entry name" value="HET"/>
</dbReference>
<protein>
    <submittedName>
        <fullName evidence="2">HET-domain-containing protein</fullName>
    </submittedName>
</protein>
<feature type="domain" description="Heterokaryon incompatibility" evidence="1">
    <location>
        <begin position="45"/>
        <end position="182"/>
    </location>
</feature>
<accession>A0A9P4LIP0</accession>
<keyword evidence="3" id="KW-1185">Reference proteome</keyword>
<dbReference type="PANTHER" id="PTHR24148:SF81">
    <property type="entry name" value="HETEROKARYON INCOMPATIBILITY DOMAIN-CONTAINING PROTEIN"/>
    <property type="match status" value="1"/>
</dbReference>
<reference evidence="2" key="1">
    <citation type="journal article" date="2020" name="Stud. Mycol.">
        <title>101 Dothideomycetes genomes: a test case for predicting lifestyles and emergence of pathogens.</title>
        <authorList>
            <person name="Haridas S."/>
            <person name="Albert R."/>
            <person name="Binder M."/>
            <person name="Bloem J."/>
            <person name="Labutti K."/>
            <person name="Salamov A."/>
            <person name="Andreopoulos B."/>
            <person name="Baker S."/>
            <person name="Barry K."/>
            <person name="Bills G."/>
            <person name="Bluhm B."/>
            <person name="Cannon C."/>
            <person name="Castanera R."/>
            <person name="Culley D."/>
            <person name="Daum C."/>
            <person name="Ezra D."/>
            <person name="Gonzalez J."/>
            <person name="Henrissat B."/>
            <person name="Kuo A."/>
            <person name="Liang C."/>
            <person name="Lipzen A."/>
            <person name="Lutzoni F."/>
            <person name="Magnuson J."/>
            <person name="Mondo S."/>
            <person name="Nolan M."/>
            <person name="Ohm R."/>
            <person name="Pangilinan J."/>
            <person name="Park H.-J."/>
            <person name="Ramirez L."/>
            <person name="Alfaro M."/>
            <person name="Sun H."/>
            <person name="Tritt A."/>
            <person name="Yoshinaga Y."/>
            <person name="Zwiers L.-H."/>
            <person name="Turgeon B."/>
            <person name="Goodwin S."/>
            <person name="Spatafora J."/>
            <person name="Crous P."/>
            <person name="Grigoriev I."/>
        </authorList>
    </citation>
    <scope>NUCLEOTIDE SEQUENCE</scope>
    <source>
        <strain evidence="2">CBS 110217</strain>
    </source>
</reference>
<dbReference type="OrthoDB" id="2157530at2759"/>
<dbReference type="AlphaFoldDB" id="A0A9P4LIP0"/>
<dbReference type="Proteomes" id="UP000799777">
    <property type="component" value="Unassembled WGS sequence"/>
</dbReference>
<evidence type="ECO:0000313" key="3">
    <source>
        <dbReference type="Proteomes" id="UP000799777"/>
    </source>
</evidence>
<feature type="non-terminal residue" evidence="2">
    <location>
        <position position="328"/>
    </location>
</feature>
<organism evidence="2 3">
    <name type="scientific">Setomelanomma holmii</name>
    <dbReference type="NCBI Taxonomy" id="210430"/>
    <lineage>
        <taxon>Eukaryota</taxon>
        <taxon>Fungi</taxon>
        <taxon>Dikarya</taxon>
        <taxon>Ascomycota</taxon>
        <taxon>Pezizomycotina</taxon>
        <taxon>Dothideomycetes</taxon>
        <taxon>Pleosporomycetidae</taxon>
        <taxon>Pleosporales</taxon>
        <taxon>Pleosporineae</taxon>
        <taxon>Phaeosphaeriaceae</taxon>
        <taxon>Setomelanomma</taxon>
    </lineage>
</organism>